<dbReference type="SUPFAM" id="SSF52172">
    <property type="entry name" value="CheY-like"/>
    <property type="match status" value="1"/>
</dbReference>
<protein>
    <submittedName>
        <fullName evidence="4">Response regulator</fullName>
    </submittedName>
</protein>
<evidence type="ECO:0000313" key="4">
    <source>
        <dbReference type="EMBL" id="MBL6077986.1"/>
    </source>
</evidence>
<dbReference type="EMBL" id="JAETWB010000002">
    <property type="protein sequence ID" value="MBL6077986.1"/>
    <property type="molecule type" value="Genomic_DNA"/>
</dbReference>
<dbReference type="PANTHER" id="PTHR44591:SF3">
    <property type="entry name" value="RESPONSE REGULATORY DOMAIN-CONTAINING PROTEIN"/>
    <property type="match status" value="1"/>
</dbReference>
<dbReference type="Pfam" id="PF00072">
    <property type="entry name" value="Response_reg"/>
    <property type="match status" value="1"/>
</dbReference>
<dbReference type="SMART" id="SM00448">
    <property type="entry name" value="REC"/>
    <property type="match status" value="1"/>
</dbReference>
<dbReference type="InterPro" id="IPR001789">
    <property type="entry name" value="Sig_transdc_resp-reg_receiver"/>
</dbReference>
<proteinExistence type="predicted"/>
<evidence type="ECO:0000259" key="3">
    <source>
        <dbReference type="PROSITE" id="PS50110"/>
    </source>
</evidence>
<dbReference type="InterPro" id="IPR011006">
    <property type="entry name" value="CheY-like_superfamily"/>
</dbReference>
<dbReference type="Proteomes" id="UP000660885">
    <property type="component" value="Unassembled WGS sequence"/>
</dbReference>
<dbReference type="RefSeq" id="WP_202831138.1">
    <property type="nucleotide sequence ID" value="NZ_JAETWB010000002.1"/>
</dbReference>
<evidence type="ECO:0000256" key="1">
    <source>
        <dbReference type="ARBA" id="ARBA00022553"/>
    </source>
</evidence>
<dbReference type="PANTHER" id="PTHR44591">
    <property type="entry name" value="STRESS RESPONSE REGULATOR PROTEIN 1"/>
    <property type="match status" value="1"/>
</dbReference>
<dbReference type="PROSITE" id="PS50110">
    <property type="entry name" value="RESPONSE_REGULATORY"/>
    <property type="match status" value="1"/>
</dbReference>
<reference evidence="4 5" key="1">
    <citation type="submission" date="2021-01" db="EMBL/GenBank/DDBJ databases">
        <title>Belnapia mucosa sp. nov. and Belnapia arida sp. nov., isolated from the Tabernas Desert (Almeria, Spain).</title>
        <authorList>
            <person name="Molina-Menor E."/>
            <person name="Vidal-Verdu A."/>
            <person name="Calonge A."/>
            <person name="Satari L."/>
            <person name="Pereto J."/>
            <person name="Porcar M."/>
        </authorList>
    </citation>
    <scope>NUCLEOTIDE SEQUENCE [LARGE SCALE GENOMIC DNA]</scope>
    <source>
        <strain evidence="4 5">T18</strain>
    </source>
</reference>
<sequence length="137" mass="15100">MRGPAYRRLRILVAEDEALIGLAVEQELEERGHAVTMASDGQAALELEARLGPFDVVVTDMQMPRMRGDELVQALRRRLPGLPVVVMSANHVPEASAALRALGGPITILTKPTPFGHLADEVERLEHDRRRLEPPEA</sequence>
<comment type="caution">
    <text evidence="4">The sequence shown here is derived from an EMBL/GenBank/DDBJ whole genome shotgun (WGS) entry which is preliminary data.</text>
</comment>
<feature type="modified residue" description="4-aspartylphosphate" evidence="2">
    <location>
        <position position="60"/>
    </location>
</feature>
<dbReference type="Gene3D" id="3.40.50.2300">
    <property type="match status" value="1"/>
</dbReference>
<gene>
    <name evidence="4" type="ORF">JMJ56_08215</name>
</gene>
<evidence type="ECO:0000256" key="2">
    <source>
        <dbReference type="PROSITE-ProRule" id="PRU00169"/>
    </source>
</evidence>
<keyword evidence="1 2" id="KW-0597">Phosphoprotein</keyword>
<evidence type="ECO:0000313" key="5">
    <source>
        <dbReference type="Proteomes" id="UP000660885"/>
    </source>
</evidence>
<keyword evidence="5" id="KW-1185">Reference proteome</keyword>
<feature type="domain" description="Response regulatory" evidence="3">
    <location>
        <begin position="10"/>
        <end position="126"/>
    </location>
</feature>
<organism evidence="4 5">
    <name type="scientific">Belnapia arida</name>
    <dbReference type="NCBI Taxonomy" id="2804533"/>
    <lineage>
        <taxon>Bacteria</taxon>
        <taxon>Pseudomonadati</taxon>
        <taxon>Pseudomonadota</taxon>
        <taxon>Alphaproteobacteria</taxon>
        <taxon>Acetobacterales</taxon>
        <taxon>Roseomonadaceae</taxon>
        <taxon>Belnapia</taxon>
    </lineage>
</organism>
<accession>A0ABS1TZY6</accession>
<dbReference type="CDD" id="cd00156">
    <property type="entry name" value="REC"/>
    <property type="match status" value="1"/>
</dbReference>
<name>A0ABS1TZY6_9PROT</name>
<dbReference type="InterPro" id="IPR050595">
    <property type="entry name" value="Bact_response_regulator"/>
</dbReference>